<dbReference type="SUPFAM" id="SSF57850">
    <property type="entry name" value="RING/U-box"/>
    <property type="match status" value="1"/>
</dbReference>
<dbReference type="Pfam" id="PF08941">
    <property type="entry name" value="USP8_interact"/>
    <property type="match status" value="1"/>
</dbReference>
<reference evidence="2" key="1">
    <citation type="submission" date="2025-08" db="UniProtKB">
        <authorList>
            <consortium name="Ensembl"/>
        </authorList>
    </citation>
    <scope>IDENTIFICATION</scope>
</reference>
<sequence>MGNAVALFQGDVDEDLLCPIFSGVLEEPILSPHCKQAFCSASIIQWFSQQQTYPVDCSMVMGCCLEMPKDELLNHSCIKHLRSEEQVEHEHQQAEQKCGIQLLQAYMHAVRSINPNLLNLDEPIKYSEILEWVSSLQPTCVTQWGGMNSISVTVLQAVIKSLVTALCPASILNPSLSVPVVRGRLCFCCGNFQYSCMLCRISCFSPRKLLNRVKLRQRRSDQGRLGTLCRVGESLAQDRTMC</sequence>
<proteinExistence type="predicted"/>
<accession>A0A669Q3M3</accession>
<evidence type="ECO:0000313" key="3">
    <source>
        <dbReference type="Proteomes" id="UP000472261"/>
    </source>
</evidence>
<reference evidence="2" key="2">
    <citation type="submission" date="2025-09" db="UniProtKB">
        <authorList>
            <consortium name="Ensembl"/>
        </authorList>
    </citation>
    <scope>IDENTIFICATION</scope>
</reference>
<dbReference type="Gene3D" id="3.30.40.10">
    <property type="entry name" value="Zinc/RING finger domain, C3HC4 (zinc finger)"/>
    <property type="match status" value="1"/>
</dbReference>
<dbReference type="GO" id="GO:0061630">
    <property type="term" value="F:ubiquitin protein ligase activity"/>
    <property type="evidence" value="ECO:0007669"/>
    <property type="project" value="InterPro"/>
</dbReference>
<organism evidence="2 3">
    <name type="scientific">Phasianus colchicus</name>
    <name type="common">Common pheasant</name>
    <dbReference type="NCBI Taxonomy" id="9054"/>
    <lineage>
        <taxon>Eukaryota</taxon>
        <taxon>Metazoa</taxon>
        <taxon>Chordata</taxon>
        <taxon>Craniata</taxon>
        <taxon>Vertebrata</taxon>
        <taxon>Euteleostomi</taxon>
        <taxon>Archelosauria</taxon>
        <taxon>Archosauria</taxon>
        <taxon>Dinosauria</taxon>
        <taxon>Saurischia</taxon>
        <taxon>Theropoda</taxon>
        <taxon>Coelurosauria</taxon>
        <taxon>Aves</taxon>
        <taxon>Neognathae</taxon>
        <taxon>Galloanserae</taxon>
        <taxon>Galliformes</taxon>
        <taxon>Phasianidae</taxon>
        <taxon>Phasianinae</taxon>
        <taxon>Phasianus</taxon>
    </lineage>
</organism>
<dbReference type="AlphaFoldDB" id="A0A669Q3M3"/>
<dbReference type="InterPro" id="IPR013083">
    <property type="entry name" value="Znf_RING/FYVE/PHD"/>
</dbReference>
<protein>
    <recommendedName>
        <fullName evidence="1">E3 ubiquitin-protein ligase NRDP1 domain-containing protein</fullName>
    </recommendedName>
</protein>
<dbReference type="InterPro" id="IPR037255">
    <property type="entry name" value="NRDP1_C"/>
</dbReference>
<dbReference type="SUPFAM" id="SSF160088">
    <property type="entry name" value="NRDP1 C-terminal domain-like"/>
    <property type="match status" value="1"/>
</dbReference>
<dbReference type="UniPathway" id="UPA00143"/>
<dbReference type="InterPro" id="IPR015036">
    <property type="entry name" value="NRDP1"/>
</dbReference>
<name>A0A669Q3M3_PHACC</name>
<feature type="domain" description="E3 ubiquitin-protein ligase NRDP1" evidence="1">
    <location>
        <begin position="78"/>
        <end position="173"/>
    </location>
</feature>
<evidence type="ECO:0000259" key="1">
    <source>
        <dbReference type="Pfam" id="PF08941"/>
    </source>
</evidence>
<dbReference type="Ensembl" id="ENSPCLT00000019042.1">
    <property type="protein sequence ID" value="ENSPCLP00000014380.1"/>
    <property type="gene ID" value="ENSPCLG00000011787.1"/>
</dbReference>
<keyword evidence="3" id="KW-1185">Reference proteome</keyword>
<dbReference type="GO" id="GO:0016567">
    <property type="term" value="P:protein ubiquitination"/>
    <property type="evidence" value="ECO:0007669"/>
    <property type="project" value="UniProtKB-UniPathway"/>
</dbReference>
<dbReference type="Proteomes" id="UP000472261">
    <property type="component" value="Unplaced"/>
</dbReference>
<evidence type="ECO:0000313" key="2">
    <source>
        <dbReference type="Ensembl" id="ENSPCLP00000014380.1"/>
    </source>
</evidence>